<feature type="transmembrane region" description="Helical" evidence="5">
    <location>
        <begin position="324"/>
        <end position="349"/>
    </location>
</feature>
<evidence type="ECO:0000256" key="5">
    <source>
        <dbReference type="SAM" id="Phobius"/>
    </source>
</evidence>
<keyword evidence="3 5" id="KW-1133">Transmembrane helix</keyword>
<feature type="transmembrane region" description="Helical" evidence="5">
    <location>
        <begin position="121"/>
        <end position="138"/>
    </location>
</feature>
<keyword evidence="4 5" id="KW-0472">Membrane</keyword>
<evidence type="ECO:0000256" key="3">
    <source>
        <dbReference type="ARBA" id="ARBA00022989"/>
    </source>
</evidence>
<protein>
    <submittedName>
        <fullName evidence="7">O-antigen ligase family protein</fullName>
    </submittedName>
</protein>
<keyword evidence="7" id="KW-0436">Ligase</keyword>
<dbReference type="EMBL" id="JAJTND010000001">
    <property type="protein sequence ID" value="MCE3531339.1"/>
    <property type="molecule type" value="Genomic_DNA"/>
</dbReference>
<dbReference type="PANTHER" id="PTHR37422:SF23">
    <property type="entry name" value="TEICHURONIC ACID BIOSYNTHESIS PROTEIN TUAE"/>
    <property type="match status" value="1"/>
</dbReference>
<dbReference type="RefSeq" id="WP_232890365.1">
    <property type="nucleotide sequence ID" value="NZ_JAJSPM010000001.1"/>
</dbReference>
<proteinExistence type="predicted"/>
<name>A0ABS8X0J5_9GAMM</name>
<dbReference type="Pfam" id="PF04932">
    <property type="entry name" value="Wzy_C"/>
    <property type="match status" value="1"/>
</dbReference>
<feature type="transmembrane region" description="Helical" evidence="5">
    <location>
        <begin position="284"/>
        <end position="304"/>
    </location>
</feature>
<accession>A0ABS8X0J5</accession>
<dbReference type="GO" id="GO:0016874">
    <property type="term" value="F:ligase activity"/>
    <property type="evidence" value="ECO:0007669"/>
    <property type="project" value="UniProtKB-KW"/>
</dbReference>
<feature type="transmembrane region" description="Helical" evidence="5">
    <location>
        <begin position="91"/>
        <end position="109"/>
    </location>
</feature>
<dbReference type="Proteomes" id="UP001320170">
    <property type="component" value="Unassembled WGS sequence"/>
</dbReference>
<feature type="transmembrane region" description="Helical" evidence="5">
    <location>
        <begin position="361"/>
        <end position="382"/>
    </location>
</feature>
<feature type="transmembrane region" description="Helical" evidence="5">
    <location>
        <begin position="12"/>
        <end position="30"/>
    </location>
</feature>
<evidence type="ECO:0000256" key="1">
    <source>
        <dbReference type="ARBA" id="ARBA00004141"/>
    </source>
</evidence>
<dbReference type="SUPFAM" id="SSF48452">
    <property type="entry name" value="TPR-like"/>
    <property type="match status" value="1"/>
</dbReference>
<feature type="transmembrane region" description="Helical" evidence="5">
    <location>
        <begin position="196"/>
        <end position="224"/>
    </location>
</feature>
<comment type="subcellular location">
    <subcellularLocation>
        <location evidence="1">Membrane</location>
        <topology evidence="1">Multi-pass membrane protein</topology>
    </subcellularLocation>
</comment>
<evidence type="ECO:0000259" key="6">
    <source>
        <dbReference type="Pfam" id="PF04932"/>
    </source>
</evidence>
<evidence type="ECO:0000256" key="2">
    <source>
        <dbReference type="ARBA" id="ARBA00022692"/>
    </source>
</evidence>
<dbReference type="InterPro" id="IPR007016">
    <property type="entry name" value="O-antigen_ligase-rel_domated"/>
</dbReference>
<feature type="transmembrane region" description="Helical" evidence="5">
    <location>
        <begin position="158"/>
        <end position="175"/>
    </location>
</feature>
<evidence type="ECO:0000313" key="8">
    <source>
        <dbReference type="Proteomes" id="UP001320170"/>
    </source>
</evidence>
<sequence>MPQNVLSDFKSFQKTVGILFFLLVITAFVFKGTSDYSILFISYGIMLVAVAGSIYFSWHQKTIQLSALTLLLIIWLIWIILPPLIGWVPNTAFFGIFQCSAWVFGFILFNGNPFSEWLWNNLLRLLWILGLICAAYALTQLFARNAMPAGFFASKNTAAAFLMMINLLLIGKFFILNHPEFIKTTASKLQKTIKKVALLASIYIISLALFAALSRGVILCFIFFTLLELTLCRHELKIKNVSHLAGVLALALGTLYLFAQPAIHHRLELLAHEKSRLIIWQGAWHLWLKTPWYGLGIFNFKHYYPAFSLPGDGSNLEYAHNDLLQLFIETGVPGIVILFGIIMTLVVYLRRYLNHPSHNPIAHIQRMVCFAALAALTCHSLVDFNFYVFPLNLLMGCCLGYLHYSFRNEGLVRLYSFSFKNMWILRGGIIVFLLVISSYFIRFLILEYYIEKTETALQAKQFNEAFEKSNQALKSFPFVEIQSLKIDACLQLIQQAESALTRRYWVEKTKEAINQAIAMNPYFARSYFQMALLQSLVLNEAPKAKVYFLKALKNNPHFCLARLTFARFLIEQNKLHSAQEILESGLQYPIPPEYIELYLNYLAKLRFENGDQEKANQVVRRLEHLIVYNQDYSDLL</sequence>
<dbReference type="InterPro" id="IPR011990">
    <property type="entry name" value="TPR-like_helical_dom_sf"/>
</dbReference>
<gene>
    <name evidence="7" type="ORF">LXO92_02975</name>
</gene>
<reference evidence="7 8" key="1">
    <citation type="journal article" date="2024" name="Pathogens">
        <title>Characterization of a Novel Species of Legionella Isolated from a Healthcare Facility: Legionella resiliens sp. nov.</title>
        <authorList>
            <person name="Cristino S."/>
            <person name="Pascale M.R."/>
            <person name="Marino F."/>
            <person name="Derelitto C."/>
            <person name="Salaris S."/>
            <person name="Orsini M."/>
            <person name="Squarzoni S."/>
            <person name="Grottola A."/>
            <person name="Girolamini L."/>
        </authorList>
    </citation>
    <scope>NUCLEOTIDE SEQUENCE [LARGE SCALE GENOMIC DNA]</scope>
    <source>
        <strain evidence="7 8">8cVS16</strain>
    </source>
</reference>
<keyword evidence="2 5" id="KW-0812">Transmembrane</keyword>
<dbReference type="Gene3D" id="1.25.40.10">
    <property type="entry name" value="Tetratricopeptide repeat domain"/>
    <property type="match status" value="1"/>
</dbReference>
<feature type="transmembrane region" description="Helical" evidence="5">
    <location>
        <begin position="244"/>
        <end position="263"/>
    </location>
</feature>
<evidence type="ECO:0000256" key="4">
    <source>
        <dbReference type="ARBA" id="ARBA00023136"/>
    </source>
</evidence>
<evidence type="ECO:0000313" key="7">
    <source>
        <dbReference type="EMBL" id="MCE3531339.1"/>
    </source>
</evidence>
<feature type="transmembrane region" description="Helical" evidence="5">
    <location>
        <begin position="36"/>
        <end position="58"/>
    </location>
</feature>
<comment type="caution">
    <text evidence="7">The sequence shown here is derived from an EMBL/GenBank/DDBJ whole genome shotgun (WGS) entry which is preliminary data.</text>
</comment>
<organism evidence="7 8">
    <name type="scientific">Legionella resiliens</name>
    <dbReference type="NCBI Taxonomy" id="2905958"/>
    <lineage>
        <taxon>Bacteria</taxon>
        <taxon>Pseudomonadati</taxon>
        <taxon>Pseudomonadota</taxon>
        <taxon>Gammaproteobacteria</taxon>
        <taxon>Legionellales</taxon>
        <taxon>Legionellaceae</taxon>
        <taxon>Legionella</taxon>
    </lineage>
</organism>
<keyword evidence="8" id="KW-1185">Reference proteome</keyword>
<feature type="transmembrane region" description="Helical" evidence="5">
    <location>
        <begin position="427"/>
        <end position="450"/>
    </location>
</feature>
<feature type="domain" description="O-antigen ligase-related" evidence="6">
    <location>
        <begin position="203"/>
        <end position="339"/>
    </location>
</feature>
<dbReference type="InterPro" id="IPR051533">
    <property type="entry name" value="WaaL-like"/>
</dbReference>
<feature type="transmembrane region" description="Helical" evidence="5">
    <location>
        <begin position="65"/>
        <end position="85"/>
    </location>
</feature>
<dbReference type="PANTHER" id="PTHR37422">
    <property type="entry name" value="TEICHURONIC ACID BIOSYNTHESIS PROTEIN TUAE"/>
    <property type="match status" value="1"/>
</dbReference>